<organism evidence="3 4">
    <name type="scientific">Mobiluncus curtisii</name>
    <dbReference type="NCBI Taxonomy" id="2051"/>
    <lineage>
        <taxon>Bacteria</taxon>
        <taxon>Bacillati</taxon>
        <taxon>Actinomycetota</taxon>
        <taxon>Actinomycetes</taxon>
        <taxon>Actinomycetales</taxon>
        <taxon>Actinomycetaceae</taxon>
        <taxon>Mobiluncus</taxon>
    </lineage>
</organism>
<name>A0A2X2YMT1_9ACTO</name>
<dbReference type="Gene3D" id="3.90.1200.10">
    <property type="match status" value="1"/>
</dbReference>
<dbReference type="CDD" id="cd05152">
    <property type="entry name" value="MPH2"/>
    <property type="match status" value="1"/>
</dbReference>
<sequence length="365" mass="39424">MSDTDFLTLAALATVAIPDLEVESLCPPVGEDSDFRWTGILDNHSARWSVIGAKHADAETALHKQQKILTMLTNYRDAHRLPFDVPRVEGSATSKDGTSVIVYRQLPGNPLNLNELAENPDLLRALGKAIAALHEIPANLVAHVGFPTPSVDDIRADLRKNLSQAVATGLVPPVLQARWEQALDEDAWWHFHPTFVHGSLDPEHVLVADSRILGISGFAEVSVGDPSQDLSWVASELTDEAVDLVFDAYHLGRAEGSDPFLRQRTDLCIELALVNWLNWGVNQGSASIIADAQDLLNEQLERLDGDLSLTGRPLYEDQSANIPGDTADTSETSTEGITEITAEIAAEIATASDSESTSSPADDAS</sequence>
<dbReference type="Pfam" id="PF01636">
    <property type="entry name" value="APH"/>
    <property type="match status" value="1"/>
</dbReference>
<dbReference type="EMBL" id="UASJ01000001">
    <property type="protein sequence ID" value="SQB64201.1"/>
    <property type="molecule type" value="Genomic_DNA"/>
</dbReference>
<accession>A0A2X2YMT1</accession>
<gene>
    <name evidence="3" type="ORF">NCTC11820_00534</name>
</gene>
<dbReference type="GeneID" id="55564321"/>
<dbReference type="AlphaFoldDB" id="A0A2X2YMT1"/>
<feature type="domain" description="Aminoglycoside phosphotransferase" evidence="2">
    <location>
        <begin position="61"/>
        <end position="250"/>
    </location>
</feature>
<dbReference type="OMA" id="GDLHPPH"/>
<evidence type="ECO:0000313" key="4">
    <source>
        <dbReference type="Proteomes" id="UP000250245"/>
    </source>
</evidence>
<keyword evidence="3" id="KW-0808">Transferase</keyword>
<dbReference type="InterPro" id="IPR002575">
    <property type="entry name" value="Aminoglycoside_PTrfase"/>
</dbReference>
<dbReference type="GO" id="GO:0016740">
    <property type="term" value="F:transferase activity"/>
    <property type="evidence" value="ECO:0007669"/>
    <property type="project" value="UniProtKB-KW"/>
</dbReference>
<dbReference type="InterPro" id="IPR011009">
    <property type="entry name" value="Kinase-like_dom_sf"/>
</dbReference>
<evidence type="ECO:0000313" key="3">
    <source>
        <dbReference type="EMBL" id="SQB64201.1"/>
    </source>
</evidence>
<proteinExistence type="predicted"/>
<evidence type="ECO:0000256" key="1">
    <source>
        <dbReference type="SAM" id="MobiDB-lite"/>
    </source>
</evidence>
<evidence type="ECO:0000259" key="2">
    <source>
        <dbReference type="Pfam" id="PF01636"/>
    </source>
</evidence>
<protein>
    <submittedName>
        <fullName evidence="3">Phosphotransferase enzyme family</fullName>
    </submittedName>
</protein>
<feature type="region of interest" description="Disordered" evidence="1">
    <location>
        <begin position="314"/>
        <end position="336"/>
    </location>
</feature>
<dbReference type="Proteomes" id="UP000250245">
    <property type="component" value="Unassembled WGS sequence"/>
</dbReference>
<dbReference type="SUPFAM" id="SSF56112">
    <property type="entry name" value="Protein kinase-like (PK-like)"/>
    <property type="match status" value="1"/>
</dbReference>
<reference evidence="3 4" key="1">
    <citation type="submission" date="2018-06" db="EMBL/GenBank/DDBJ databases">
        <authorList>
            <consortium name="Pathogen Informatics"/>
            <person name="Doyle S."/>
        </authorList>
    </citation>
    <scope>NUCLEOTIDE SEQUENCE [LARGE SCALE GENOMIC DNA]</scope>
    <source>
        <strain evidence="3 4">NCTC11820</strain>
    </source>
</reference>
<dbReference type="RefSeq" id="WP_004009885.1">
    <property type="nucleotide sequence ID" value="NZ_CAMUDJ010000002.1"/>
</dbReference>